<sequence>MDYVSQLNATSSSTTLCLSTADDCYPAQLLCWLQQQAKVPAEIELQEVELEGV</sequence>
<dbReference type="RefSeq" id="WP_188628285.1">
    <property type="nucleotide sequence ID" value="NZ_BMKE01000002.1"/>
</dbReference>
<evidence type="ECO:0000313" key="2">
    <source>
        <dbReference type="Proteomes" id="UP000646152"/>
    </source>
</evidence>
<organism evidence="1 2">
    <name type="scientific">Oceanisphaera marina</name>
    <dbReference type="NCBI Taxonomy" id="2017550"/>
    <lineage>
        <taxon>Bacteria</taxon>
        <taxon>Pseudomonadati</taxon>
        <taxon>Pseudomonadota</taxon>
        <taxon>Gammaproteobacteria</taxon>
        <taxon>Aeromonadales</taxon>
        <taxon>Aeromonadaceae</taxon>
        <taxon>Oceanisphaera</taxon>
    </lineage>
</organism>
<dbReference type="EMBL" id="BMKE01000002">
    <property type="protein sequence ID" value="GGB33040.1"/>
    <property type="molecule type" value="Genomic_DNA"/>
</dbReference>
<comment type="caution">
    <text evidence="1">The sequence shown here is derived from an EMBL/GenBank/DDBJ whole genome shotgun (WGS) entry which is preliminary data.</text>
</comment>
<proteinExistence type="predicted"/>
<keyword evidence="2" id="KW-1185">Reference proteome</keyword>
<protein>
    <submittedName>
        <fullName evidence="1">Uncharacterized protein</fullName>
    </submittedName>
</protein>
<name>A0ABQ1IDJ5_9GAMM</name>
<evidence type="ECO:0000313" key="1">
    <source>
        <dbReference type="EMBL" id="GGB33040.1"/>
    </source>
</evidence>
<gene>
    <name evidence="1" type="ORF">GCM10011502_02590</name>
</gene>
<dbReference type="Proteomes" id="UP000646152">
    <property type="component" value="Unassembled WGS sequence"/>
</dbReference>
<accession>A0ABQ1IDJ5</accession>
<reference evidence="2" key="1">
    <citation type="journal article" date="2019" name="Int. J. Syst. Evol. Microbiol.">
        <title>The Global Catalogue of Microorganisms (GCM) 10K type strain sequencing project: providing services to taxonomists for standard genome sequencing and annotation.</title>
        <authorList>
            <consortium name="The Broad Institute Genomics Platform"/>
            <consortium name="The Broad Institute Genome Sequencing Center for Infectious Disease"/>
            <person name="Wu L."/>
            <person name="Ma J."/>
        </authorList>
    </citation>
    <scope>NUCLEOTIDE SEQUENCE [LARGE SCALE GENOMIC DNA]</scope>
    <source>
        <strain evidence="2">CGMCC 1.15923</strain>
    </source>
</reference>